<dbReference type="Pfam" id="PF01119">
    <property type="entry name" value="DNA_mis_repair"/>
    <property type="match status" value="1"/>
</dbReference>
<dbReference type="InterPro" id="IPR042121">
    <property type="entry name" value="MutL_C_regsub"/>
</dbReference>
<keyword evidence="9" id="KW-0255">Endonuclease</keyword>
<feature type="compositionally biased region" description="Low complexity" evidence="6">
    <location>
        <begin position="376"/>
        <end position="389"/>
    </location>
</feature>
<dbReference type="Gene3D" id="3.30.1540.20">
    <property type="entry name" value="MutL, C-terminal domain, dimerisation subdomain"/>
    <property type="match status" value="1"/>
</dbReference>
<dbReference type="SUPFAM" id="SSF54211">
    <property type="entry name" value="Ribosomal protein S5 domain 2-like"/>
    <property type="match status" value="1"/>
</dbReference>
<feature type="region of interest" description="Disordered" evidence="6">
    <location>
        <begin position="340"/>
        <end position="364"/>
    </location>
</feature>
<dbReference type="NCBIfam" id="TIGR00585">
    <property type="entry name" value="mutl"/>
    <property type="match status" value="1"/>
</dbReference>
<dbReference type="SMART" id="SM01340">
    <property type="entry name" value="DNA_mis_repair"/>
    <property type="match status" value="1"/>
</dbReference>
<comment type="similarity">
    <text evidence="1 5">Belongs to the DNA mismatch repair MutL/HexB family.</text>
</comment>
<feature type="domain" description="DNA mismatch repair protein S5" evidence="8">
    <location>
        <begin position="209"/>
        <end position="327"/>
    </location>
</feature>
<dbReference type="GO" id="GO:0004519">
    <property type="term" value="F:endonuclease activity"/>
    <property type="evidence" value="ECO:0007669"/>
    <property type="project" value="UniProtKB-KW"/>
</dbReference>
<dbReference type="InterPro" id="IPR014721">
    <property type="entry name" value="Ribsml_uS5_D2-typ_fold_subgr"/>
</dbReference>
<accession>A0ABU9E6S2</accession>
<dbReference type="InterPro" id="IPR002099">
    <property type="entry name" value="MutL/Mlh/PMS"/>
</dbReference>
<dbReference type="RefSeq" id="WP_405284743.1">
    <property type="nucleotide sequence ID" value="NZ_CP144380.1"/>
</dbReference>
<evidence type="ECO:0000313" key="9">
    <source>
        <dbReference type="EMBL" id="MEK9500443.1"/>
    </source>
</evidence>
<proteinExistence type="inferred from homology"/>
<keyword evidence="9" id="KW-0540">Nuclease</keyword>
<dbReference type="SUPFAM" id="SSF118116">
    <property type="entry name" value="DNA mismatch repair protein MutL"/>
    <property type="match status" value="1"/>
</dbReference>
<dbReference type="InterPro" id="IPR014762">
    <property type="entry name" value="DNA_mismatch_repair_CS"/>
</dbReference>
<dbReference type="InterPro" id="IPR038973">
    <property type="entry name" value="MutL/Mlh/Pms-like"/>
</dbReference>
<dbReference type="HAMAP" id="MF_00149">
    <property type="entry name" value="DNA_mis_repair"/>
    <property type="match status" value="1"/>
</dbReference>
<comment type="caution">
    <text evidence="9">The sequence shown here is derived from an EMBL/GenBank/DDBJ whole genome shotgun (WGS) entry which is preliminary data.</text>
</comment>
<keyword evidence="3 5" id="KW-0227">DNA damage</keyword>
<name>A0ABU9E6S2_9BACT</name>
<keyword evidence="4 5" id="KW-0234">DNA repair</keyword>
<keyword evidence="10" id="KW-1185">Reference proteome</keyword>
<dbReference type="Proteomes" id="UP001484239">
    <property type="component" value="Unassembled WGS sequence"/>
</dbReference>
<evidence type="ECO:0000256" key="4">
    <source>
        <dbReference type="ARBA" id="ARBA00023204"/>
    </source>
</evidence>
<evidence type="ECO:0000256" key="1">
    <source>
        <dbReference type="ARBA" id="ARBA00006082"/>
    </source>
</evidence>
<dbReference type="Gene3D" id="3.30.230.10">
    <property type="match status" value="1"/>
</dbReference>
<evidence type="ECO:0000256" key="2">
    <source>
        <dbReference type="ARBA" id="ARBA00021975"/>
    </source>
</evidence>
<dbReference type="CDD" id="cd00782">
    <property type="entry name" value="MutL_Trans"/>
    <property type="match status" value="1"/>
</dbReference>
<dbReference type="InterPro" id="IPR042120">
    <property type="entry name" value="MutL_C_dimsub"/>
</dbReference>
<evidence type="ECO:0000256" key="5">
    <source>
        <dbReference type="HAMAP-Rule" id="MF_00149"/>
    </source>
</evidence>
<dbReference type="SUPFAM" id="SSF55874">
    <property type="entry name" value="ATPase domain of HSP90 chaperone/DNA topoisomerase II/histidine kinase"/>
    <property type="match status" value="1"/>
</dbReference>
<reference evidence="9 10" key="1">
    <citation type="submission" date="2024-02" db="EMBL/GenBank/DDBJ databases">
        <title>A novel Gemmatimonadota bacterium.</title>
        <authorList>
            <person name="Du Z.-J."/>
            <person name="Ye Y.-Q."/>
        </authorList>
    </citation>
    <scope>NUCLEOTIDE SEQUENCE [LARGE SCALE GENOMIC DNA]</scope>
    <source>
        <strain evidence="9 10">DH-20</strain>
    </source>
</reference>
<dbReference type="PROSITE" id="PS00058">
    <property type="entry name" value="DNA_MISMATCH_REPAIR_1"/>
    <property type="match status" value="1"/>
</dbReference>
<dbReference type="InterPro" id="IPR014790">
    <property type="entry name" value="MutL_C"/>
</dbReference>
<dbReference type="InterPro" id="IPR037198">
    <property type="entry name" value="MutL_C_sf"/>
</dbReference>
<dbReference type="Pfam" id="PF08676">
    <property type="entry name" value="MutL_C"/>
    <property type="match status" value="1"/>
</dbReference>
<dbReference type="CDD" id="cd16926">
    <property type="entry name" value="HATPase_MutL-MLH-PMS-like"/>
    <property type="match status" value="1"/>
</dbReference>
<protein>
    <recommendedName>
        <fullName evidence="2 5">DNA mismatch repair protein MutL</fullName>
    </recommendedName>
</protein>
<dbReference type="InterPro" id="IPR036890">
    <property type="entry name" value="HATPase_C_sf"/>
</dbReference>
<feature type="domain" description="MutL C-terminal dimerisation" evidence="7">
    <location>
        <begin position="413"/>
        <end position="558"/>
    </location>
</feature>
<dbReference type="SMART" id="SM00853">
    <property type="entry name" value="MutL_C"/>
    <property type="match status" value="1"/>
</dbReference>
<dbReference type="InterPro" id="IPR013507">
    <property type="entry name" value="DNA_mismatch_S5_2-like"/>
</dbReference>
<dbReference type="EMBL" id="JBBHLI010000002">
    <property type="protein sequence ID" value="MEK9500443.1"/>
    <property type="molecule type" value="Genomic_DNA"/>
</dbReference>
<evidence type="ECO:0000256" key="3">
    <source>
        <dbReference type="ARBA" id="ARBA00022763"/>
    </source>
</evidence>
<evidence type="ECO:0000313" key="10">
    <source>
        <dbReference type="Proteomes" id="UP001484239"/>
    </source>
</evidence>
<evidence type="ECO:0000259" key="7">
    <source>
        <dbReference type="SMART" id="SM00853"/>
    </source>
</evidence>
<feature type="region of interest" description="Disordered" evidence="6">
    <location>
        <begin position="376"/>
        <end position="410"/>
    </location>
</feature>
<dbReference type="Gene3D" id="3.30.1370.100">
    <property type="entry name" value="MutL, C-terminal domain, regulatory subdomain"/>
    <property type="match status" value="1"/>
</dbReference>
<evidence type="ECO:0000259" key="8">
    <source>
        <dbReference type="SMART" id="SM01340"/>
    </source>
</evidence>
<keyword evidence="9" id="KW-0378">Hydrolase</keyword>
<dbReference type="Gene3D" id="3.30.565.10">
    <property type="entry name" value="Histidine kinase-like ATPase, C-terminal domain"/>
    <property type="match status" value="1"/>
</dbReference>
<dbReference type="PANTHER" id="PTHR10073:SF12">
    <property type="entry name" value="DNA MISMATCH REPAIR PROTEIN MLH1"/>
    <property type="match status" value="1"/>
</dbReference>
<dbReference type="PANTHER" id="PTHR10073">
    <property type="entry name" value="DNA MISMATCH REPAIR PROTEIN MLH, PMS, MUTL"/>
    <property type="match status" value="1"/>
</dbReference>
<dbReference type="InterPro" id="IPR020568">
    <property type="entry name" value="Ribosomal_Su5_D2-typ_SF"/>
</dbReference>
<sequence length="600" mass="65501">MSRRIRVLPDAVANQIAAGEVVERPASVVKELVENALDAGATRIDVEIESGGKRRIRVADDGHGMERADAILSLDRHATSKIQSPEDLRGIASFGFRGEALPSIAAVSRLRLETRGDDEVGTLIRSTGGRILEVVDHARRRGTTIEVQTLFFNAPARSRFLKSSAAEARAVSETLTSLALAHREATLRLVSGDRTLLDLPGTDDPRERVAALWGDDAAESLIPVYLPLGGTVVSGLVQRPDAARPGVRRAHLFVGSRPFREPALLRAAERGYRTTIPQGVRPWIFLHLDVPAGSVDVNVHPAKAEVRFRDRAAVEEAVEAAVRAALSEAASAAPLGRSAPIEAPVVRERPRESTPPPSRPAAGRGTDQMALFVSAPAPSDAPASSSSASSDEDDRETPATPSAVEPLEMGRPRLTQYHRQWIVAEAREGLLIIDQHAAHERVLFERLMRSWGEGGADAQRLLFPLTLRLTPEEIHEVEQVKNLLARAGFEIDLFGSDTVIVHTVPDPHPWFDAERCVREMIAELTEGTSDLMRAARNQHERIAMTFACKGAIKAGQLLSDAEMHELFDALFATELPWHDVHGRPTVVRLSNAELERKFGR</sequence>
<comment type="function">
    <text evidence="5">This protein is involved in the repair of mismatches in DNA. It is required for dam-dependent methyl-directed DNA mismatch repair. May act as a 'molecular matchmaker', a protein that promotes the formation of a stable complex between two or more DNA-binding proteins in an ATP-dependent manner without itself being part of a final effector complex.</text>
</comment>
<evidence type="ECO:0000256" key="6">
    <source>
        <dbReference type="SAM" id="MobiDB-lite"/>
    </source>
</evidence>
<dbReference type="Pfam" id="PF13589">
    <property type="entry name" value="HATPase_c_3"/>
    <property type="match status" value="1"/>
</dbReference>
<gene>
    <name evidence="5 9" type="primary">mutL</name>
    <name evidence="9" type="ORF">WI372_05600</name>
</gene>
<dbReference type="InterPro" id="IPR020667">
    <property type="entry name" value="DNA_mismatch_repair_MutL"/>
</dbReference>
<organism evidence="9 10">
    <name type="scientific">Gaopeijia maritima</name>
    <dbReference type="NCBI Taxonomy" id="3119007"/>
    <lineage>
        <taxon>Bacteria</taxon>
        <taxon>Pseudomonadati</taxon>
        <taxon>Gemmatimonadota</taxon>
        <taxon>Longimicrobiia</taxon>
        <taxon>Gaopeijiales</taxon>
        <taxon>Gaopeijiaceae</taxon>
        <taxon>Gaopeijia</taxon>
    </lineage>
</organism>